<proteinExistence type="predicted"/>
<organism evidence="1 2">
    <name type="scientific">Lactobacillus xujianguonis</name>
    <dbReference type="NCBI Taxonomy" id="2495899"/>
    <lineage>
        <taxon>Bacteria</taxon>
        <taxon>Bacillati</taxon>
        <taxon>Bacillota</taxon>
        <taxon>Bacilli</taxon>
        <taxon>Lactobacillales</taxon>
        <taxon>Lactobacillaceae</taxon>
        <taxon>Lactobacillus</taxon>
    </lineage>
</organism>
<reference evidence="1 2" key="1">
    <citation type="submission" date="2018-12" db="EMBL/GenBank/DDBJ databases">
        <authorList>
            <person name="Meng J."/>
        </authorList>
    </citation>
    <scope>NUCLEOTIDE SEQUENCE [LARGE SCALE GENOMIC DNA]</scope>
    <source>
        <strain evidence="1 2">HT111-2</strain>
    </source>
</reference>
<evidence type="ECO:0000313" key="1">
    <source>
        <dbReference type="EMBL" id="RVU70238.1"/>
    </source>
</evidence>
<gene>
    <name evidence="1" type="ORF">EJK17_08590</name>
</gene>
<name>A0A437STK3_9LACO</name>
<sequence>MNNDTALKAFKNSTITWKELTDHLSNYQIKKMVKNNELERAEYGIYTKNNYLPDPFSIYQLKYERGIFCLNTALYLWNYSDRYPEKLDMMFPQGYNTSKISSKISAHTQISKYFNLGITTTKTIDGNTVKLYSLERTLAEALRPKNYVDPELISTAFKKWAKKTDRDIGNLLMFAQKFKTINQVQNYLEVLI</sequence>
<dbReference type="AlphaFoldDB" id="A0A437STK3"/>
<accession>A0A437STK3</accession>
<dbReference type="RefSeq" id="WP_103662292.1">
    <property type="nucleotide sequence ID" value="NZ_ML136893.1"/>
</dbReference>
<comment type="caution">
    <text evidence="1">The sequence shown here is derived from an EMBL/GenBank/DDBJ whole genome shotgun (WGS) entry which is preliminary data.</text>
</comment>
<keyword evidence="2" id="KW-1185">Reference proteome</keyword>
<dbReference type="Proteomes" id="UP000288291">
    <property type="component" value="Unassembled WGS sequence"/>
</dbReference>
<evidence type="ECO:0000313" key="2">
    <source>
        <dbReference type="Proteomes" id="UP000288291"/>
    </source>
</evidence>
<dbReference type="EMBL" id="RXIA01000025">
    <property type="protein sequence ID" value="RVU70238.1"/>
    <property type="molecule type" value="Genomic_DNA"/>
</dbReference>
<protein>
    <submittedName>
        <fullName evidence="1">Transcriptional regulator</fullName>
    </submittedName>
</protein>